<dbReference type="Pfam" id="PF00534">
    <property type="entry name" value="Glycos_transf_1"/>
    <property type="match status" value="1"/>
</dbReference>
<dbReference type="Proteomes" id="UP000263900">
    <property type="component" value="Chromosome"/>
</dbReference>
<feature type="domain" description="Glycosyl transferase family 1" evidence="1">
    <location>
        <begin position="171"/>
        <end position="329"/>
    </location>
</feature>
<dbReference type="GO" id="GO:0016757">
    <property type="term" value="F:glycosyltransferase activity"/>
    <property type="evidence" value="ECO:0007669"/>
    <property type="project" value="InterPro"/>
</dbReference>
<dbReference type="KEGG" id="pseg:D3H65_25340"/>
<organism evidence="2 3">
    <name type="scientific">Paraflavitalea soli</name>
    <dbReference type="NCBI Taxonomy" id="2315862"/>
    <lineage>
        <taxon>Bacteria</taxon>
        <taxon>Pseudomonadati</taxon>
        <taxon>Bacteroidota</taxon>
        <taxon>Chitinophagia</taxon>
        <taxon>Chitinophagales</taxon>
        <taxon>Chitinophagaceae</taxon>
        <taxon>Paraflavitalea</taxon>
    </lineage>
</organism>
<dbReference type="InterPro" id="IPR001296">
    <property type="entry name" value="Glyco_trans_1"/>
</dbReference>
<accession>A0A3B7MSI9</accession>
<evidence type="ECO:0000313" key="2">
    <source>
        <dbReference type="EMBL" id="AXY77098.1"/>
    </source>
</evidence>
<dbReference type="CDD" id="cd03801">
    <property type="entry name" value="GT4_PimA-like"/>
    <property type="match status" value="1"/>
</dbReference>
<proteinExistence type="predicted"/>
<keyword evidence="3" id="KW-1185">Reference proteome</keyword>
<dbReference type="RefSeq" id="WP_119052974.1">
    <property type="nucleotide sequence ID" value="NZ_CP032157.1"/>
</dbReference>
<dbReference type="Gene3D" id="3.40.50.2000">
    <property type="entry name" value="Glycogen Phosphorylase B"/>
    <property type="match status" value="2"/>
</dbReference>
<dbReference type="SUPFAM" id="SSF53756">
    <property type="entry name" value="UDP-Glycosyltransferase/glycogen phosphorylase"/>
    <property type="match status" value="1"/>
</dbReference>
<gene>
    <name evidence="2" type="ORF">D3H65_25340</name>
</gene>
<name>A0A3B7MSI9_9BACT</name>
<evidence type="ECO:0000313" key="3">
    <source>
        <dbReference type="Proteomes" id="UP000263900"/>
    </source>
</evidence>
<protein>
    <submittedName>
        <fullName evidence="2">Glycosyltransferase</fullName>
    </submittedName>
</protein>
<dbReference type="PANTHER" id="PTHR12526:SF630">
    <property type="entry name" value="GLYCOSYLTRANSFERASE"/>
    <property type="match status" value="1"/>
</dbReference>
<sequence>MANKKVTHIIVNNLGGITSLISNLIRCKGEDALPQEVLLLNIKGNTNAPSQVDQDKDIVVKQFSLYPRHNWYHVYRKLAETIGDESGVLVSNDVYELLMLSHYKIPRQVVQIVHDGYNVRLSLQYEEVIDAFICHSRFFYEILCQLLPHRRGDIHHIAYGIPLSGEPRTSRLHHDPLRLVFLGRHDVNKGVFDLHAIHELLQHKGIPVDWLILGKGPETEKLQEQWKGEKGVRFYTPPSYDEVLQLLSTRDIFVFPTRFEGFPVALTETMSMGCVPIVTDLPGGIREIVRPGDTGYLCSQENNNDFADHIARLHQDRNKLEQLSVQARHVIYEGYNARIQSPRYQALFNELAARKELPRHHAVRRKIGSRLDQPWIPNTITKYFRRAF</sequence>
<keyword evidence="2" id="KW-0808">Transferase</keyword>
<dbReference type="AlphaFoldDB" id="A0A3B7MSI9"/>
<dbReference type="OrthoDB" id="832722at2"/>
<dbReference type="EMBL" id="CP032157">
    <property type="protein sequence ID" value="AXY77098.1"/>
    <property type="molecule type" value="Genomic_DNA"/>
</dbReference>
<dbReference type="PANTHER" id="PTHR12526">
    <property type="entry name" value="GLYCOSYLTRANSFERASE"/>
    <property type="match status" value="1"/>
</dbReference>
<reference evidence="2 3" key="1">
    <citation type="submission" date="2018-09" db="EMBL/GenBank/DDBJ databases">
        <title>Genome sequencing of strain 6GH32-13.</title>
        <authorList>
            <person name="Weon H.-Y."/>
            <person name="Heo J."/>
            <person name="Kwon S.-W."/>
        </authorList>
    </citation>
    <scope>NUCLEOTIDE SEQUENCE [LARGE SCALE GENOMIC DNA]</scope>
    <source>
        <strain evidence="2 3">5GH32-13</strain>
    </source>
</reference>
<evidence type="ECO:0000259" key="1">
    <source>
        <dbReference type="Pfam" id="PF00534"/>
    </source>
</evidence>